<comment type="caution">
    <text evidence="1">The sequence shown here is derived from an EMBL/GenBank/DDBJ whole genome shotgun (WGS) entry which is preliminary data.</text>
</comment>
<accession>A0A4Q1BQF7</accession>
<sequence>MSSSPTSPSADSFEEHNNDEVVVEGASTQGLIRMAMNAFKESSSTLYQELDPTSFSRDSDRLPYRWEITSGGLVIPSWTIITEEGGARMTRNPREDELTTKYAIKILGDSIRPAFGALSPEMAANWGNIMSEVLNELADTYANLSLEKSSGKEVDEVDAAGAPADVNVTSRQRLPGSAEKDPWEKMREQFTQAMDRFQDRTGQLLFGQPGLTVPSRGLLSLANSSTGGPKLPLNVPTA</sequence>
<organism evidence="1 2">
    <name type="scientific">Tremella mesenterica</name>
    <name type="common">Jelly fungus</name>
    <dbReference type="NCBI Taxonomy" id="5217"/>
    <lineage>
        <taxon>Eukaryota</taxon>
        <taxon>Fungi</taxon>
        <taxon>Dikarya</taxon>
        <taxon>Basidiomycota</taxon>
        <taxon>Agaricomycotina</taxon>
        <taxon>Tremellomycetes</taxon>
        <taxon>Tremellales</taxon>
        <taxon>Tremellaceae</taxon>
        <taxon>Tremella</taxon>
    </lineage>
</organism>
<evidence type="ECO:0000313" key="1">
    <source>
        <dbReference type="EMBL" id="RXK40161.1"/>
    </source>
</evidence>
<dbReference type="EMBL" id="SDIL01000022">
    <property type="protein sequence ID" value="RXK40161.1"/>
    <property type="molecule type" value="Genomic_DNA"/>
</dbReference>
<proteinExistence type="predicted"/>
<dbReference type="InParanoid" id="A0A4Q1BQF7"/>
<protein>
    <submittedName>
        <fullName evidence="1">Uncharacterized protein</fullName>
    </submittedName>
</protein>
<gene>
    <name evidence="1" type="ORF">M231_02619</name>
</gene>
<reference evidence="1 2" key="1">
    <citation type="submission" date="2016-06" db="EMBL/GenBank/DDBJ databases">
        <title>Evolution of pathogenesis and genome organization in the Tremellales.</title>
        <authorList>
            <person name="Cuomo C."/>
            <person name="Litvintseva A."/>
            <person name="Heitman J."/>
            <person name="Chen Y."/>
            <person name="Sun S."/>
            <person name="Springer D."/>
            <person name="Dromer F."/>
            <person name="Young S."/>
            <person name="Zeng Q."/>
            <person name="Chapman S."/>
            <person name="Gujja S."/>
            <person name="Saif S."/>
            <person name="Birren B."/>
        </authorList>
    </citation>
    <scope>NUCLEOTIDE SEQUENCE [LARGE SCALE GENOMIC DNA]</scope>
    <source>
        <strain evidence="1 2">ATCC 28783</strain>
    </source>
</reference>
<dbReference type="AlphaFoldDB" id="A0A4Q1BQF7"/>
<dbReference type="Proteomes" id="UP000289152">
    <property type="component" value="Unassembled WGS sequence"/>
</dbReference>
<dbReference type="VEuPathDB" id="FungiDB:TREMEDRAFT_61239"/>
<evidence type="ECO:0000313" key="2">
    <source>
        <dbReference type="Proteomes" id="UP000289152"/>
    </source>
</evidence>
<name>A0A4Q1BQF7_TREME</name>
<keyword evidence="2" id="KW-1185">Reference proteome</keyword>